<dbReference type="EMBL" id="JAVFKD010000015">
    <property type="protein sequence ID" value="KAK5988943.1"/>
    <property type="molecule type" value="Genomic_DNA"/>
</dbReference>
<dbReference type="Pfam" id="PF00982">
    <property type="entry name" value="Glyco_transf_20"/>
    <property type="match status" value="1"/>
</dbReference>
<accession>A0ABR0S9W8</accession>
<evidence type="ECO:0000313" key="4">
    <source>
        <dbReference type="Proteomes" id="UP001338125"/>
    </source>
</evidence>
<dbReference type="Gene3D" id="3.40.50.2000">
    <property type="entry name" value="Glycogen Phosphorylase B"/>
    <property type="match status" value="2"/>
</dbReference>
<feature type="region of interest" description="Disordered" evidence="1">
    <location>
        <begin position="180"/>
        <end position="206"/>
    </location>
</feature>
<feature type="compositionally biased region" description="Polar residues" evidence="1">
    <location>
        <begin position="78"/>
        <end position="89"/>
    </location>
</feature>
<gene>
    <name evidence="3" type="ORF">PT974_10441</name>
</gene>
<feature type="region of interest" description="Disordered" evidence="1">
    <location>
        <begin position="1"/>
        <end position="90"/>
    </location>
</feature>
<sequence length="1110" mass="123327">MPSRPGAVPGYPTPTESPENPAPRPVPERNDTLLPPHEQDAITRVPVTPGVALGTYDQRPNRGDSNHEPFTPGYFGSHHNTSSSTTPGYFNTPKHQLLRKISQLSLNETIAPDADKSVKLSGNIISATFTIPYALKYRHGSPWELNGRYHQSAHLDSLAYLSSKANPWRHTIVAWTGEIGNQDDDDQTSGVAPTSTSIALGDHAPAKDKTKTDEIFISNLDQLHLETQLYNDELRTIPVWLADDSDVTKQGIKLKNQSRWRRYAEHDLCALFHYRQHPPTNGRREDSRWADFCRMNEAFADKICETYKSGDVVMVHDYYLMLLPSILRRRRPDMYISFFLHAPFPTSELIRCLSRRKQVLEGPLGADLIAFQAYHYAQHFATCCTRILGLSADVDKVEAPGREVHVAIFPAGIDTRKITSLAWTKAIDEKCAALRSIHRGKKIIVGCDPLDSLGGVDKKLMAFGRFLERYPEWQEKVVLLQITSPTTIDDDDGEEAKYASQVNELLSSVNTMYGSLDYVPVQSYSQHLTEDEYFALLRCGDIALITSVRDGMSTTGLEYIVCQRDNHGPLMISEFSGTASSLEHAIQINPWDLTRVTDEIDKALRMSEEDREAMHGAIYDRVTRENVGFWVNGMLRYLIHALGKLHLSTHASRKPRTRGRHPPTEIIRDGPLIPSWTLIPIPHVSISAGGLLALADLTSIAERTAIKGGSSWLDAFVLAPGLHYQQAADALDRHSASALSAELGLTEAIELSAGEVRSYVINNVAMVKYLKRLWLSNPDIGVINLFVQLDGNDDGDDENNNMGNVSTTSLMKKRLSDLLSRRPLKRRVVHQDDLELDSLSHVLYLLSPLLTVAAIAFMVLLEEWWGLGFLIALMISRVFNIWAIKNRSKLPVAADLLPPRSTSSSAPLPKDRLRRRQIYKQANQQPQTEKTTAATTRPSEDSIAPLRPLSPQSAASAPLPYPHIPSLPRESSRLTEYTIDLSLNRRVVLKGLDTDLQAVTTQAWMRAKSTLEGYLEAASKLIVYMVACLSGNLSQAGAIVFMALLLVTAGLLGLSNAHARNLQMHGRRVGRLRVDKVRIAPFDPASAVEAGQLTIPPDGFSVQVVPVSSN</sequence>
<proteinExistence type="predicted"/>
<keyword evidence="2" id="KW-0812">Transmembrane</keyword>
<dbReference type="PANTHER" id="PTHR10788">
    <property type="entry name" value="TREHALOSE-6-PHOSPHATE SYNTHASE"/>
    <property type="match status" value="1"/>
</dbReference>
<dbReference type="SUPFAM" id="SSF53756">
    <property type="entry name" value="UDP-Glycosyltransferase/glycogen phosphorylase"/>
    <property type="match status" value="1"/>
</dbReference>
<protein>
    <submittedName>
        <fullName evidence="3">Trehalose-phosphatase</fullName>
    </submittedName>
</protein>
<keyword evidence="2" id="KW-1133">Transmembrane helix</keyword>
<feature type="compositionally biased region" description="Basic and acidic residues" evidence="1">
    <location>
        <begin position="26"/>
        <end position="41"/>
    </location>
</feature>
<reference evidence="3 4" key="1">
    <citation type="submission" date="2024-01" db="EMBL/GenBank/DDBJ databases">
        <title>Complete genome of Cladobotryum mycophilum ATHUM6906.</title>
        <authorList>
            <person name="Christinaki A.C."/>
            <person name="Myridakis A.I."/>
            <person name="Kouvelis V.N."/>
        </authorList>
    </citation>
    <scope>NUCLEOTIDE SEQUENCE [LARGE SCALE GENOMIC DNA]</scope>
    <source>
        <strain evidence="3 4">ATHUM6906</strain>
    </source>
</reference>
<keyword evidence="2" id="KW-0472">Membrane</keyword>
<dbReference type="PANTHER" id="PTHR10788:SF123">
    <property type="entry name" value="TREHALOSE-PHOSPHATASE"/>
    <property type="match status" value="1"/>
</dbReference>
<dbReference type="InterPro" id="IPR001830">
    <property type="entry name" value="Glyco_trans_20"/>
</dbReference>
<organism evidence="3 4">
    <name type="scientific">Cladobotryum mycophilum</name>
    <dbReference type="NCBI Taxonomy" id="491253"/>
    <lineage>
        <taxon>Eukaryota</taxon>
        <taxon>Fungi</taxon>
        <taxon>Dikarya</taxon>
        <taxon>Ascomycota</taxon>
        <taxon>Pezizomycotina</taxon>
        <taxon>Sordariomycetes</taxon>
        <taxon>Hypocreomycetidae</taxon>
        <taxon>Hypocreales</taxon>
        <taxon>Hypocreaceae</taxon>
        <taxon>Cladobotryum</taxon>
    </lineage>
</organism>
<name>A0ABR0S9W8_9HYPO</name>
<comment type="caution">
    <text evidence="3">The sequence shown here is derived from an EMBL/GenBank/DDBJ whole genome shotgun (WGS) entry which is preliminary data.</text>
</comment>
<feature type="compositionally biased region" description="Polar residues" evidence="1">
    <location>
        <begin position="188"/>
        <end position="198"/>
    </location>
</feature>
<evidence type="ECO:0000256" key="1">
    <source>
        <dbReference type="SAM" id="MobiDB-lite"/>
    </source>
</evidence>
<keyword evidence="4" id="KW-1185">Reference proteome</keyword>
<feature type="region of interest" description="Disordered" evidence="1">
    <location>
        <begin position="920"/>
        <end position="947"/>
    </location>
</feature>
<feature type="compositionally biased region" description="Polar residues" evidence="1">
    <location>
        <begin position="920"/>
        <end position="937"/>
    </location>
</feature>
<dbReference type="CDD" id="cd03788">
    <property type="entry name" value="GT20_TPS"/>
    <property type="match status" value="1"/>
</dbReference>
<feature type="transmembrane region" description="Helical" evidence="2">
    <location>
        <begin position="1039"/>
        <end position="1059"/>
    </location>
</feature>
<dbReference type="Proteomes" id="UP001338125">
    <property type="component" value="Unassembled WGS sequence"/>
</dbReference>
<evidence type="ECO:0000313" key="3">
    <source>
        <dbReference type="EMBL" id="KAK5988943.1"/>
    </source>
</evidence>
<evidence type="ECO:0000256" key="2">
    <source>
        <dbReference type="SAM" id="Phobius"/>
    </source>
</evidence>